<dbReference type="EMBL" id="CABIJS010000123">
    <property type="protein sequence ID" value="VUZ44226.1"/>
    <property type="molecule type" value="Genomic_DNA"/>
</dbReference>
<evidence type="ECO:0000313" key="2">
    <source>
        <dbReference type="Proteomes" id="UP000321570"/>
    </source>
</evidence>
<reference evidence="1 2" key="1">
    <citation type="submission" date="2019-07" db="EMBL/GenBank/DDBJ databases">
        <authorList>
            <person name="Jastrzebski P J."/>
            <person name="Paukszto L."/>
            <person name="Jastrzebski P J."/>
        </authorList>
    </citation>
    <scope>NUCLEOTIDE SEQUENCE [LARGE SCALE GENOMIC DNA]</scope>
    <source>
        <strain evidence="1 2">WMS-il1</strain>
    </source>
</reference>
<sequence>MLPKSLILPFLPSLQNQIFSWTQLQLTISGLTKVSNVILLPLTKSKLVISGLNELSSTRGILEALATVRSTQGNPPPTSGSRI</sequence>
<dbReference type="Proteomes" id="UP000321570">
    <property type="component" value="Unassembled WGS sequence"/>
</dbReference>
<name>A0A564YAM6_HYMDI</name>
<accession>A0A564YAM6</accession>
<dbReference type="AlphaFoldDB" id="A0A564YAM6"/>
<keyword evidence="2" id="KW-1185">Reference proteome</keyword>
<evidence type="ECO:0000313" key="1">
    <source>
        <dbReference type="EMBL" id="VUZ44226.1"/>
    </source>
</evidence>
<protein>
    <submittedName>
        <fullName evidence="1">Uncharacterized protein</fullName>
    </submittedName>
</protein>
<organism evidence="1 2">
    <name type="scientific">Hymenolepis diminuta</name>
    <name type="common">Rat tapeworm</name>
    <dbReference type="NCBI Taxonomy" id="6216"/>
    <lineage>
        <taxon>Eukaryota</taxon>
        <taxon>Metazoa</taxon>
        <taxon>Spiralia</taxon>
        <taxon>Lophotrochozoa</taxon>
        <taxon>Platyhelminthes</taxon>
        <taxon>Cestoda</taxon>
        <taxon>Eucestoda</taxon>
        <taxon>Cyclophyllidea</taxon>
        <taxon>Hymenolepididae</taxon>
        <taxon>Hymenolepis</taxon>
    </lineage>
</organism>
<gene>
    <name evidence="1" type="ORF">WMSIL1_LOCUS4440</name>
</gene>
<proteinExistence type="predicted"/>